<dbReference type="GO" id="GO:0043138">
    <property type="term" value="F:3'-5' DNA helicase activity"/>
    <property type="evidence" value="ECO:0007669"/>
    <property type="project" value="UniProtKB-EC"/>
</dbReference>
<evidence type="ECO:0000256" key="7">
    <source>
        <dbReference type="ARBA" id="ARBA00034808"/>
    </source>
</evidence>
<dbReference type="AlphaFoldDB" id="A0A507ZVD7"/>
<organism evidence="12 13">
    <name type="scientific">Haloflavibacter putidus</name>
    <dbReference type="NCBI Taxonomy" id="2576776"/>
    <lineage>
        <taxon>Bacteria</taxon>
        <taxon>Pseudomonadati</taxon>
        <taxon>Bacteroidota</taxon>
        <taxon>Flavobacteriia</taxon>
        <taxon>Flavobacteriales</taxon>
        <taxon>Flavobacteriaceae</taxon>
        <taxon>Haloflavibacter</taxon>
    </lineage>
</organism>
<evidence type="ECO:0000256" key="5">
    <source>
        <dbReference type="ARBA" id="ARBA00023235"/>
    </source>
</evidence>
<dbReference type="Pfam" id="PF13361">
    <property type="entry name" value="UvrD_C"/>
    <property type="match status" value="2"/>
</dbReference>
<dbReference type="GO" id="GO:0003677">
    <property type="term" value="F:DNA binding"/>
    <property type="evidence" value="ECO:0007669"/>
    <property type="project" value="InterPro"/>
</dbReference>
<dbReference type="InterPro" id="IPR000212">
    <property type="entry name" value="DNA_helicase_UvrD/REP"/>
</dbReference>
<dbReference type="RefSeq" id="WP_141420312.1">
    <property type="nucleotide sequence ID" value="NZ_VIAR01000001.1"/>
</dbReference>
<keyword evidence="13" id="KW-1185">Reference proteome</keyword>
<dbReference type="PROSITE" id="PS51217">
    <property type="entry name" value="UVRD_HELICASE_CTER"/>
    <property type="match status" value="1"/>
</dbReference>
<keyword evidence="5" id="KW-0413">Isomerase</keyword>
<dbReference type="GO" id="GO:0016887">
    <property type="term" value="F:ATP hydrolysis activity"/>
    <property type="evidence" value="ECO:0007669"/>
    <property type="project" value="RHEA"/>
</dbReference>
<evidence type="ECO:0000256" key="1">
    <source>
        <dbReference type="ARBA" id="ARBA00022741"/>
    </source>
</evidence>
<dbReference type="PROSITE" id="PS51198">
    <property type="entry name" value="UVRD_HELICASE_ATP_BIND"/>
    <property type="match status" value="1"/>
</dbReference>
<feature type="domain" description="UvrD-like helicase ATP-binding" evidence="10">
    <location>
        <begin position="1"/>
        <end position="468"/>
    </location>
</feature>
<protein>
    <recommendedName>
        <fullName evidence="7">DNA 3'-5' helicase</fullName>
        <ecNumber evidence="7">5.6.2.4</ecNumber>
    </recommendedName>
</protein>
<keyword evidence="1 9" id="KW-0547">Nucleotide-binding</keyword>
<evidence type="ECO:0000313" key="13">
    <source>
        <dbReference type="Proteomes" id="UP000317169"/>
    </source>
</evidence>
<dbReference type="Gene3D" id="3.40.50.300">
    <property type="entry name" value="P-loop containing nucleotide triphosphate hydrolases"/>
    <property type="match status" value="3"/>
</dbReference>
<dbReference type="InterPro" id="IPR014017">
    <property type="entry name" value="DNA_helicase_UvrD-like_C"/>
</dbReference>
<dbReference type="InterPro" id="IPR014016">
    <property type="entry name" value="UvrD-like_ATP-bd"/>
</dbReference>
<dbReference type="PANTHER" id="PTHR11070">
    <property type="entry name" value="UVRD / RECB / PCRA DNA HELICASE FAMILY MEMBER"/>
    <property type="match status" value="1"/>
</dbReference>
<name>A0A507ZVD7_9FLAO</name>
<dbReference type="Gene3D" id="1.10.3170.10">
    <property type="entry name" value="Recbcd, chain B, domain 2"/>
    <property type="match status" value="1"/>
</dbReference>
<dbReference type="EC" id="5.6.2.4" evidence="7"/>
<evidence type="ECO:0000256" key="6">
    <source>
        <dbReference type="ARBA" id="ARBA00034617"/>
    </source>
</evidence>
<dbReference type="Pfam" id="PF00580">
    <property type="entry name" value="UvrD-helicase"/>
    <property type="match status" value="1"/>
</dbReference>
<dbReference type="GO" id="GO:0005829">
    <property type="term" value="C:cytosol"/>
    <property type="evidence" value="ECO:0007669"/>
    <property type="project" value="TreeGrafter"/>
</dbReference>
<feature type="domain" description="UvrD-like helicase C-terminal" evidence="11">
    <location>
        <begin position="469"/>
        <end position="736"/>
    </location>
</feature>
<evidence type="ECO:0000259" key="10">
    <source>
        <dbReference type="PROSITE" id="PS51198"/>
    </source>
</evidence>
<dbReference type="GO" id="GO:0000725">
    <property type="term" value="P:recombinational repair"/>
    <property type="evidence" value="ECO:0007669"/>
    <property type="project" value="TreeGrafter"/>
</dbReference>
<dbReference type="EMBL" id="VIAR01000001">
    <property type="protein sequence ID" value="TQD40581.1"/>
    <property type="molecule type" value="Genomic_DNA"/>
</dbReference>
<comment type="catalytic activity">
    <reaction evidence="8">
        <text>ATP + H2O = ADP + phosphate + H(+)</text>
        <dbReference type="Rhea" id="RHEA:13065"/>
        <dbReference type="ChEBI" id="CHEBI:15377"/>
        <dbReference type="ChEBI" id="CHEBI:15378"/>
        <dbReference type="ChEBI" id="CHEBI:30616"/>
        <dbReference type="ChEBI" id="CHEBI:43474"/>
        <dbReference type="ChEBI" id="CHEBI:456216"/>
        <dbReference type="EC" id="5.6.2.4"/>
    </reaction>
</comment>
<dbReference type="GO" id="GO:0005524">
    <property type="term" value="F:ATP binding"/>
    <property type="evidence" value="ECO:0007669"/>
    <property type="project" value="UniProtKB-UniRule"/>
</dbReference>
<dbReference type="OrthoDB" id="9810135at2"/>
<evidence type="ECO:0000256" key="4">
    <source>
        <dbReference type="ARBA" id="ARBA00022840"/>
    </source>
</evidence>
<sequence length="1046" mass="120006">MQQNSPFKIYDASAGSGKTFTLVSRYLSILLSEKRLDAYQNILAITFMNKAVAEMKSRIIDSLRAFAETNSAEKTSPLFKQVQSQTNLSAEEIQQKSKKILEQILHNYAGFEVSTIDGFTHRLLRTFAKDLDIPTNFEVEMDQETILTEAVDRIIAKAGKNKIITRALINFVIEKTDDDKSWDVSKDLFSISKLLINENNLPALLKLSGKSLTDFENFKKELNTKLAENEKALSHLAEGFFALLNQKGLENSNFNRSSIPNYFSKILAKELPALSKNKPKWQENIATHPHYKGAEKEVIKATMDAIQAEIVSLFEKTESLVIENSFLRDIAKDTSSLSLLAAIQEELEVLKKEYNAVLISEFNQTISKNIQGQPTPFIYERLGERYKHFFIDEFQDTSILQWQNLIPLVGHQLEMLEGSLMLVGDVKQSIYRWRGGRAEQFLRLSNQTDKNFSVLQEKISLQYNFRSAPQIIEFNNAFFTHAAQFLSKQEYQELFKNATQEIGKTNQAEQGYVNLRFLEANNVEEKNEVFPQEVYQIIQDLEEKNFAKKDICILVRNKKEGIAIANYLSQKDVPIISSETLLLNNAPEVRFIDTLLQLSLQPDDKNLRFEVLDFLFSQQTDKGLNHFQFQNNKLNLPLPDFFKSLESIGINFAIENFYNLPLYDAVEYSLRSFGLANTSNAYLQFFLDTIYTYTQKHKDGIQGFVNFWGNKKDSLSISAPETIDAVQILTIHKSKGLEFPIVIYPYADEKINDTSKEKIWIDLPQNFSIPTAQIRASQKLQHYKPVVSEAYQEVLEQTELDNLNLLYVTLTRAKQQLYVLSTLDLSKNKIEKTEKFSGIFINFLKKQNAWQEDKSNYEFGKIPGANLQKQKIQTLSEDNLLNSSSPSAHNLEIVTKSGALWESHAEKAIAEGNLIHELLKTVSYQEDVEKAVKNAIQTGLLLKTEAEQYLDLLQKVSLHPQLKQYFKKDYQVFTEKEILNQKKFKRLDRLCIKAKLATIIDYKTGSYSGTHTKQVNQYAKAIEEMGYIVEKKLLVYINEDVTVKNV</sequence>
<evidence type="ECO:0000313" key="12">
    <source>
        <dbReference type="EMBL" id="TQD40581.1"/>
    </source>
</evidence>
<proteinExistence type="predicted"/>
<reference evidence="12 13" key="1">
    <citation type="submission" date="2019-06" db="EMBL/GenBank/DDBJ databases">
        <title>Flavibacter putida gen. nov., sp. nov., a novel marine bacterium of the family Flavobacteriaceae isolated from coastal seawater.</title>
        <authorList>
            <person name="Feng X."/>
        </authorList>
    </citation>
    <scope>NUCLEOTIDE SEQUENCE [LARGE SCALE GENOMIC DNA]</scope>
    <source>
        <strain evidence="12 13">PLHSN227</strain>
    </source>
</reference>
<dbReference type="SUPFAM" id="SSF52540">
    <property type="entry name" value="P-loop containing nucleoside triphosphate hydrolases"/>
    <property type="match status" value="1"/>
</dbReference>
<keyword evidence="4 9" id="KW-0067">ATP-binding</keyword>
<evidence type="ECO:0000259" key="11">
    <source>
        <dbReference type="PROSITE" id="PS51217"/>
    </source>
</evidence>
<accession>A0A507ZVD7</accession>
<feature type="binding site" evidence="9">
    <location>
        <begin position="12"/>
        <end position="19"/>
    </location>
    <ligand>
        <name>ATP</name>
        <dbReference type="ChEBI" id="CHEBI:30616"/>
    </ligand>
</feature>
<dbReference type="Proteomes" id="UP000317169">
    <property type="component" value="Unassembled WGS sequence"/>
</dbReference>
<dbReference type="InterPro" id="IPR027417">
    <property type="entry name" value="P-loop_NTPase"/>
</dbReference>
<gene>
    <name evidence="12" type="ORF">FKR84_00980</name>
</gene>
<comment type="catalytic activity">
    <reaction evidence="6">
        <text>Couples ATP hydrolysis with the unwinding of duplex DNA by translocating in the 3'-5' direction.</text>
        <dbReference type="EC" id="5.6.2.4"/>
    </reaction>
</comment>
<evidence type="ECO:0000256" key="8">
    <source>
        <dbReference type="ARBA" id="ARBA00048988"/>
    </source>
</evidence>
<evidence type="ECO:0000256" key="3">
    <source>
        <dbReference type="ARBA" id="ARBA00022806"/>
    </source>
</evidence>
<evidence type="ECO:0000256" key="2">
    <source>
        <dbReference type="ARBA" id="ARBA00022801"/>
    </source>
</evidence>
<keyword evidence="3 9" id="KW-0347">Helicase</keyword>
<comment type="caution">
    <text evidence="12">The sequence shown here is derived from an EMBL/GenBank/DDBJ whole genome shotgun (WGS) entry which is preliminary data.</text>
</comment>
<keyword evidence="2 9" id="KW-0378">Hydrolase</keyword>
<dbReference type="PANTHER" id="PTHR11070:SF67">
    <property type="entry name" value="DNA 3'-5' HELICASE"/>
    <property type="match status" value="1"/>
</dbReference>
<evidence type="ECO:0000256" key="9">
    <source>
        <dbReference type="PROSITE-ProRule" id="PRU00560"/>
    </source>
</evidence>